<evidence type="ECO:0000256" key="11">
    <source>
        <dbReference type="ARBA" id="ARBA00023004"/>
    </source>
</evidence>
<keyword evidence="7" id="KW-0349">Heme</keyword>
<dbReference type="CDD" id="cd00170">
    <property type="entry name" value="SEC14"/>
    <property type="match status" value="1"/>
</dbReference>
<dbReference type="PROSITE" id="PS50191">
    <property type="entry name" value="CRAL_TRIO"/>
    <property type="match status" value="1"/>
</dbReference>
<comment type="function">
    <text evidence="15">Non-classical phosphatidylinositol (PtdIns) transfer protein (PITP), which exhibits PtdIns-binding/transfer activity in the absence of detectable PtdCho-binding/transfer activity. Regulates PtdIns(4,5)P2 homeostasis at the plasma membrane. Heme-binding protein that may play a role in organic oxidant-induced stress responses.</text>
</comment>
<keyword evidence="11" id="KW-0408">Iron</keyword>
<evidence type="ECO:0000256" key="7">
    <source>
        <dbReference type="ARBA" id="ARBA00022617"/>
    </source>
</evidence>
<keyword evidence="10 16" id="KW-0492">Microsome</keyword>
<organism evidence="18 19">
    <name type="scientific">Sungouiella intermedia</name>
    <dbReference type="NCBI Taxonomy" id="45354"/>
    <lineage>
        <taxon>Eukaryota</taxon>
        <taxon>Fungi</taxon>
        <taxon>Dikarya</taxon>
        <taxon>Ascomycota</taxon>
        <taxon>Saccharomycotina</taxon>
        <taxon>Pichiomycetes</taxon>
        <taxon>Metschnikowiaceae</taxon>
        <taxon>Sungouiella</taxon>
    </lineage>
</organism>
<evidence type="ECO:0000256" key="1">
    <source>
        <dbReference type="ARBA" id="ARBA00001970"/>
    </source>
</evidence>
<dbReference type="OrthoDB" id="75724at2759"/>
<evidence type="ECO:0000256" key="2">
    <source>
        <dbReference type="ARBA" id="ARBA00004406"/>
    </source>
</evidence>
<evidence type="ECO:0000256" key="9">
    <source>
        <dbReference type="ARBA" id="ARBA00022824"/>
    </source>
</evidence>
<keyword evidence="19" id="KW-1185">Reference proteome</keyword>
<evidence type="ECO:0000313" key="19">
    <source>
        <dbReference type="Proteomes" id="UP000182334"/>
    </source>
</evidence>
<evidence type="ECO:0000256" key="8">
    <source>
        <dbReference type="ARBA" id="ARBA00022723"/>
    </source>
</evidence>
<dbReference type="PANTHER" id="PTHR47669">
    <property type="entry name" value="PHOSPHATIDYLINOSITOL TRANSFER PROTEIN SFH5"/>
    <property type="match status" value="1"/>
</dbReference>
<dbReference type="AlphaFoldDB" id="A0A1L0DXU4"/>
<dbReference type="Pfam" id="PF00650">
    <property type="entry name" value="CRAL_TRIO"/>
    <property type="match status" value="1"/>
</dbReference>
<dbReference type="GO" id="GO:0005789">
    <property type="term" value="C:endoplasmic reticulum membrane"/>
    <property type="evidence" value="ECO:0007669"/>
    <property type="project" value="UniProtKB-SubCell"/>
</dbReference>
<comment type="catalytic activity">
    <reaction evidence="14">
        <text>a 1,2-diacyl-sn-glycero-3-phospho-(1D-myo-inositol)(in) = a 1,2-diacyl-sn-glycero-3-phospho-(1D-myo-inositol)(out)</text>
        <dbReference type="Rhea" id="RHEA:38691"/>
        <dbReference type="ChEBI" id="CHEBI:57880"/>
    </reaction>
    <physiologicalReaction direction="left-to-right" evidence="14">
        <dbReference type="Rhea" id="RHEA:38692"/>
    </physiologicalReaction>
</comment>
<evidence type="ECO:0000256" key="16">
    <source>
        <dbReference type="RuleBase" id="RU367059"/>
    </source>
</evidence>
<accession>A0A1L0DXU4</accession>
<keyword evidence="12 16" id="KW-0445">Lipid transport</keyword>
<dbReference type="InterPro" id="IPR036865">
    <property type="entry name" value="CRAL-TRIO_dom_sf"/>
</dbReference>
<dbReference type="PANTHER" id="PTHR47669:SF1">
    <property type="entry name" value="PHOSPHATIDYLINOSITOL TRANSFER PROTEIN SFH5"/>
    <property type="match status" value="1"/>
</dbReference>
<dbReference type="GO" id="GO:0005886">
    <property type="term" value="C:plasma membrane"/>
    <property type="evidence" value="ECO:0007669"/>
    <property type="project" value="TreeGrafter"/>
</dbReference>
<protein>
    <recommendedName>
        <fullName evidence="4 16">Phosphatidylinositol transfer protein SFH5</fullName>
        <shortName evidence="16">PITP SFH5</shortName>
    </recommendedName>
</protein>
<proteinExistence type="inferred from homology"/>
<comment type="similarity">
    <text evidence="3 16">Belongs to the SFH5 family.</text>
</comment>
<dbReference type="InterPro" id="IPR042938">
    <property type="entry name" value="Sfh5"/>
</dbReference>
<evidence type="ECO:0000256" key="5">
    <source>
        <dbReference type="ARBA" id="ARBA00022448"/>
    </source>
</evidence>
<evidence type="ECO:0000313" key="18">
    <source>
        <dbReference type="EMBL" id="SGZ57126.1"/>
    </source>
</evidence>
<dbReference type="InterPro" id="IPR001251">
    <property type="entry name" value="CRAL-TRIO_dom"/>
</dbReference>
<dbReference type="GO" id="GO:0046872">
    <property type="term" value="F:metal ion binding"/>
    <property type="evidence" value="ECO:0007669"/>
    <property type="project" value="UniProtKB-KW"/>
</dbReference>
<feature type="domain" description="CRAL-TRIO" evidence="17">
    <location>
        <begin position="150"/>
        <end position="284"/>
    </location>
</feature>
<gene>
    <name evidence="18" type="ORF">SAMEA4029010_CIC11G00000001003</name>
</gene>
<evidence type="ECO:0000256" key="4">
    <source>
        <dbReference type="ARBA" id="ARBA00018320"/>
    </source>
</evidence>
<evidence type="ECO:0000256" key="13">
    <source>
        <dbReference type="ARBA" id="ARBA00023136"/>
    </source>
</evidence>
<evidence type="ECO:0000256" key="10">
    <source>
        <dbReference type="ARBA" id="ARBA00022848"/>
    </source>
</evidence>
<evidence type="ECO:0000256" key="15">
    <source>
        <dbReference type="ARBA" id="ARBA00024180"/>
    </source>
</evidence>
<dbReference type="STRING" id="45354.A0A1L0DXU4"/>
<dbReference type="GO" id="GO:0032541">
    <property type="term" value="C:cortical endoplasmic reticulum"/>
    <property type="evidence" value="ECO:0007669"/>
    <property type="project" value="TreeGrafter"/>
</dbReference>
<keyword evidence="8" id="KW-0479">Metal-binding</keyword>
<dbReference type="SUPFAM" id="SSF46938">
    <property type="entry name" value="CRAL/TRIO N-terminal domain"/>
    <property type="match status" value="1"/>
</dbReference>
<keyword evidence="9 16" id="KW-0256">Endoplasmic reticulum</keyword>
<dbReference type="Proteomes" id="UP000182334">
    <property type="component" value="Chromosome VI"/>
</dbReference>
<dbReference type="GO" id="GO:0008526">
    <property type="term" value="F:phosphatidylinositol transfer activity"/>
    <property type="evidence" value="ECO:0007669"/>
    <property type="project" value="UniProtKB-UniRule"/>
</dbReference>
<comment type="cofactor">
    <cofactor evidence="1">
        <name>heme b</name>
        <dbReference type="ChEBI" id="CHEBI:60344"/>
    </cofactor>
</comment>
<evidence type="ECO:0000256" key="6">
    <source>
        <dbReference type="ARBA" id="ARBA00022490"/>
    </source>
</evidence>
<evidence type="ECO:0000259" key="17">
    <source>
        <dbReference type="PROSITE" id="PS50191"/>
    </source>
</evidence>
<reference evidence="18 19" key="1">
    <citation type="submission" date="2016-10" db="EMBL/GenBank/DDBJ databases">
        <authorList>
            <person name="de Groot N.N."/>
        </authorList>
    </citation>
    <scope>NUCLEOTIDE SEQUENCE [LARGE SCALE GENOMIC DNA]</scope>
    <source>
        <strain evidence="18 19">CBS 141442</strain>
    </source>
</reference>
<dbReference type="SUPFAM" id="SSF52087">
    <property type="entry name" value="CRAL/TRIO domain"/>
    <property type="match status" value="1"/>
</dbReference>
<comment type="subcellular location">
    <subcellularLocation>
        <location evidence="16">Cytoplasm</location>
    </subcellularLocation>
    <subcellularLocation>
        <location evidence="2 16">Endoplasmic reticulum membrane</location>
        <topology evidence="2 16">Peripheral membrane protein</topology>
    </subcellularLocation>
    <subcellularLocation>
        <location evidence="16">Microsome membrane</location>
        <topology evidence="16">Peripheral membrane protein</topology>
    </subcellularLocation>
</comment>
<dbReference type="GO" id="GO:0043001">
    <property type="term" value="P:Golgi to plasma membrane protein transport"/>
    <property type="evidence" value="ECO:0007669"/>
    <property type="project" value="TreeGrafter"/>
</dbReference>
<dbReference type="EMBL" id="LT635761">
    <property type="protein sequence ID" value="SGZ57126.1"/>
    <property type="molecule type" value="Genomic_DNA"/>
</dbReference>
<keyword evidence="13 16" id="KW-0472">Membrane</keyword>
<keyword evidence="6 16" id="KW-0963">Cytoplasm</keyword>
<evidence type="ECO:0000256" key="12">
    <source>
        <dbReference type="ARBA" id="ARBA00023055"/>
    </source>
</evidence>
<keyword evidence="5 16" id="KW-0813">Transport</keyword>
<dbReference type="InterPro" id="IPR036273">
    <property type="entry name" value="CRAL/TRIO_N_dom_sf"/>
</dbReference>
<sequence>MASPTISHKLSSDQLTKLTELISAIPDILAATDNADYDEIYGYRIAPDGEEFVNEAIRNEILHKFLAATEYDVEEAKKKVTKSLNWRREFQVLNAAFGESYDADLEKLGVITDYEGNKDNFRVVTWNLYANLKNPKKLFAKFGVGVEEKDSADKLPGTMFLRWRVGLMERSLLLLDFTDTHNSKIAQVHDYNNVSMFRMDPGMKSATKEIITVFSDNYPELLSKKYFINVPLIMGWVFAFFKATGLMSAATLKKFEMQNHGNLADAFGKDNLPKDYNGGVENTKVPTIFSLAIASENIKIPEYAEVIIQKFFNKTGETETNVVAEGNLEDEAKSID</sequence>
<dbReference type="SMART" id="SM00516">
    <property type="entry name" value="SEC14"/>
    <property type="match status" value="1"/>
</dbReference>
<evidence type="ECO:0000256" key="14">
    <source>
        <dbReference type="ARBA" id="ARBA00024146"/>
    </source>
</evidence>
<dbReference type="GO" id="GO:0005829">
    <property type="term" value="C:cytosol"/>
    <property type="evidence" value="ECO:0007669"/>
    <property type="project" value="TreeGrafter"/>
</dbReference>
<name>A0A1L0DXU4_9ASCO</name>
<dbReference type="Gene3D" id="3.40.525.10">
    <property type="entry name" value="CRAL-TRIO lipid binding domain"/>
    <property type="match status" value="1"/>
</dbReference>
<evidence type="ECO:0000256" key="3">
    <source>
        <dbReference type="ARBA" id="ARBA00006667"/>
    </source>
</evidence>
<dbReference type="GO" id="GO:0017157">
    <property type="term" value="P:regulation of exocytosis"/>
    <property type="evidence" value="ECO:0007669"/>
    <property type="project" value="TreeGrafter"/>
</dbReference>